<dbReference type="InterPro" id="IPR051396">
    <property type="entry name" value="Bact_Antivir_Def_Nuclease"/>
</dbReference>
<accession>A0AB38UFH9</accession>
<proteinExistence type="predicted"/>
<dbReference type="Proteomes" id="UP001162960">
    <property type="component" value="Chromosome"/>
</dbReference>
<dbReference type="PANTHER" id="PTHR43581">
    <property type="entry name" value="ATP/GTP PHOSPHATASE"/>
    <property type="match status" value="1"/>
</dbReference>
<reference evidence="2" key="1">
    <citation type="submission" date="2021-06" db="EMBL/GenBank/DDBJ databases">
        <title>Interrogation of the integrated mobile genetic elements in gut-associated Bacteroides with a consensus prediction approach.</title>
        <authorList>
            <person name="Campbell D.E."/>
            <person name="Leigh J.R."/>
            <person name="Kim T."/>
            <person name="England W."/>
            <person name="Whitaker R.J."/>
            <person name="Degnan P.H."/>
        </authorList>
    </citation>
    <scope>NUCLEOTIDE SEQUENCE</scope>
    <source>
        <strain evidence="2">VPI-3443</strain>
    </source>
</reference>
<dbReference type="SUPFAM" id="SSF52540">
    <property type="entry name" value="P-loop containing nucleoside triphosphate hydrolases"/>
    <property type="match status" value="1"/>
</dbReference>
<evidence type="ECO:0000313" key="3">
    <source>
        <dbReference type="Proteomes" id="UP001162960"/>
    </source>
</evidence>
<dbReference type="AlphaFoldDB" id="A0AB38UFH9"/>
<evidence type="ECO:0000313" key="2">
    <source>
        <dbReference type="EMBL" id="UYU91621.1"/>
    </source>
</evidence>
<sequence length="371" mass="43588">MLRKFKVSNFKCFEKDFMLDLSETNGYTFNSNCVKNDIVNCAMIYGHNGMGKSNLGLAIFDIIEHLTDKNRNDSKYKNYLNAYSKSFTADFYYEFFLNGKIVKYEYKKTDYKTLVFEKFSIDNTELVLFDRANGNNQFSVKFKGTETLNTTINDNQLSVLKYIKNNTVLDDNEYNKIFIDFFSFIERMLYFRSLEDRTYMGLDIGSKTLTDDIIENNNVHDFEKFLNDANIKCKLTIVKGLNKKDIAFDFNGKKILMYEILSTGTSALTLFYFWFQRIKKAEVSFLFIDEFDAFYHHDLSRMIIEKLKDTGIQFILTTHNTSIITNDLLRPDCYFLMNKKKIQSLSQSTEKELREAHNIEKMYKAGAFNVD</sequence>
<dbReference type="RefSeq" id="WP_211461892.1">
    <property type="nucleotide sequence ID" value="NZ_CP072242.1"/>
</dbReference>
<dbReference type="InterPro" id="IPR027417">
    <property type="entry name" value="P-loop_NTPase"/>
</dbReference>
<dbReference type="EMBL" id="CP083685">
    <property type="protein sequence ID" value="UYU91621.1"/>
    <property type="molecule type" value="Genomic_DNA"/>
</dbReference>
<keyword evidence="2" id="KW-0547">Nucleotide-binding</keyword>
<protein>
    <submittedName>
        <fullName evidence="2">ATP-binding protein</fullName>
    </submittedName>
</protein>
<evidence type="ECO:0000259" key="1">
    <source>
        <dbReference type="Pfam" id="PF13304"/>
    </source>
</evidence>
<dbReference type="PANTHER" id="PTHR43581:SF4">
    <property type="entry name" value="ATP_GTP PHOSPHATASE"/>
    <property type="match status" value="1"/>
</dbReference>
<dbReference type="GO" id="GO:0005524">
    <property type="term" value="F:ATP binding"/>
    <property type="evidence" value="ECO:0007669"/>
    <property type="project" value="UniProtKB-KW"/>
</dbReference>
<feature type="domain" description="ATPase AAA-type core" evidence="1">
    <location>
        <begin position="42"/>
        <end position="324"/>
    </location>
</feature>
<dbReference type="InterPro" id="IPR003959">
    <property type="entry name" value="ATPase_AAA_core"/>
</dbReference>
<dbReference type="Pfam" id="PF13304">
    <property type="entry name" value="AAA_21"/>
    <property type="match status" value="1"/>
</dbReference>
<keyword evidence="2" id="KW-0067">ATP-binding</keyword>
<dbReference type="Gene3D" id="3.40.50.300">
    <property type="entry name" value="P-loop containing nucleotide triphosphate hydrolases"/>
    <property type="match status" value="1"/>
</dbReference>
<name>A0AB38UFH9_BACT4</name>
<organism evidence="2 3">
    <name type="scientific">Bacteroides thetaiotaomicron</name>
    <dbReference type="NCBI Taxonomy" id="818"/>
    <lineage>
        <taxon>Bacteria</taxon>
        <taxon>Pseudomonadati</taxon>
        <taxon>Bacteroidota</taxon>
        <taxon>Bacteroidia</taxon>
        <taxon>Bacteroidales</taxon>
        <taxon>Bacteroidaceae</taxon>
        <taxon>Bacteroides</taxon>
    </lineage>
</organism>
<dbReference type="GO" id="GO:0016887">
    <property type="term" value="F:ATP hydrolysis activity"/>
    <property type="evidence" value="ECO:0007669"/>
    <property type="project" value="InterPro"/>
</dbReference>
<gene>
    <name evidence="2" type="ORF">KQP74_03005</name>
</gene>